<proteinExistence type="inferred from homology"/>
<evidence type="ECO:0008006" key="9">
    <source>
        <dbReference type="Google" id="ProtNLM"/>
    </source>
</evidence>
<feature type="transmembrane region" description="Helical" evidence="6">
    <location>
        <begin position="92"/>
        <end position="112"/>
    </location>
</feature>
<dbReference type="PANTHER" id="PTHR31056:SF1">
    <property type="entry name" value="TRANSMEMBRANE PROTEIN 179B"/>
    <property type="match status" value="1"/>
</dbReference>
<keyword evidence="4 6" id="KW-0472">Membrane</keyword>
<dbReference type="Pfam" id="PF26158">
    <property type="entry name" value="Claudin_TMEM179-179B"/>
    <property type="match status" value="1"/>
</dbReference>
<evidence type="ECO:0000256" key="4">
    <source>
        <dbReference type="ARBA" id="ARBA00023136"/>
    </source>
</evidence>
<dbReference type="AlphaFoldDB" id="A0AAY4BS18"/>
<feature type="transmembrane region" description="Helical" evidence="6">
    <location>
        <begin position="157"/>
        <end position="175"/>
    </location>
</feature>
<evidence type="ECO:0000313" key="8">
    <source>
        <dbReference type="Proteomes" id="UP000694580"/>
    </source>
</evidence>
<protein>
    <recommendedName>
        <fullName evidence="9">Transmembrane protein 179B</fullName>
    </recommendedName>
</protein>
<feature type="transmembrane region" description="Helical" evidence="6">
    <location>
        <begin position="67"/>
        <end position="85"/>
    </location>
</feature>
<reference evidence="7" key="2">
    <citation type="submission" date="2025-08" db="UniProtKB">
        <authorList>
            <consortium name="Ensembl"/>
        </authorList>
    </citation>
    <scope>IDENTIFICATION</scope>
</reference>
<keyword evidence="8" id="KW-1185">Reference proteome</keyword>
<dbReference type="Proteomes" id="UP000694580">
    <property type="component" value="Chromosome 1"/>
</dbReference>
<dbReference type="GeneTree" id="ENSGT00510000048151"/>
<evidence type="ECO:0000256" key="3">
    <source>
        <dbReference type="ARBA" id="ARBA00022989"/>
    </source>
</evidence>
<dbReference type="PANTHER" id="PTHR31056">
    <property type="entry name" value="TRANSMEMBRANE PROTEIN 179B"/>
    <property type="match status" value="1"/>
</dbReference>
<evidence type="ECO:0000256" key="5">
    <source>
        <dbReference type="ARBA" id="ARBA00093776"/>
    </source>
</evidence>
<reference evidence="7 8" key="1">
    <citation type="submission" date="2020-06" db="EMBL/GenBank/DDBJ databases">
        <authorList>
            <consortium name="Wellcome Sanger Institute Data Sharing"/>
        </authorList>
    </citation>
    <scope>NUCLEOTIDE SEQUENCE [LARGE SCALE GENOMIC DNA]</scope>
</reference>
<sequence>MAPGCPSMLELALHACCFVCGIVTAASTAIFQSDLDWNCALYGTVDYNASTQAISLISSSPLSHCRFVIAISVIVTLLSLVFFSYRECPKVTLGICGVLLFFLLITGCIMKYGTESLCGSLKDKVINLTSCYNAQTRKWTSPFKGDKFYNCLNVAETSIWATLIVWILLGIIAIVKQCGNSESSRPLVNSRHERIVTVKHLFVTHN</sequence>
<keyword evidence="3 6" id="KW-1133">Transmembrane helix</keyword>
<evidence type="ECO:0000256" key="2">
    <source>
        <dbReference type="ARBA" id="ARBA00022692"/>
    </source>
</evidence>
<organism evidence="7 8">
    <name type="scientific">Denticeps clupeoides</name>
    <name type="common">denticle herring</name>
    <dbReference type="NCBI Taxonomy" id="299321"/>
    <lineage>
        <taxon>Eukaryota</taxon>
        <taxon>Metazoa</taxon>
        <taxon>Chordata</taxon>
        <taxon>Craniata</taxon>
        <taxon>Vertebrata</taxon>
        <taxon>Euteleostomi</taxon>
        <taxon>Actinopterygii</taxon>
        <taxon>Neopterygii</taxon>
        <taxon>Teleostei</taxon>
        <taxon>Clupei</taxon>
        <taxon>Clupeiformes</taxon>
        <taxon>Denticipitoidei</taxon>
        <taxon>Denticipitidae</taxon>
        <taxon>Denticeps</taxon>
    </lineage>
</organism>
<feature type="transmembrane region" description="Helical" evidence="6">
    <location>
        <begin position="12"/>
        <end position="31"/>
    </location>
</feature>
<keyword evidence="2 6" id="KW-0812">Transmembrane</keyword>
<evidence type="ECO:0000256" key="1">
    <source>
        <dbReference type="ARBA" id="ARBA00004141"/>
    </source>
</evidence>
<name>A0AAY4BS18_9TELE</name>
<dbReference type="InterPro" id="IPR059010">
    <property type="entry name" value="TMEM179-179B"/>
</dbReference>
<reference evidence="7" key="3">
    <citation type="submission" date="2025-09" db="UniProtKB">
        <authorList>
            <consortium name="Ensembl"/>
        </authorList>
    </citation>
    <scope>IDENTIFICATION</scope>
</reference>
<evidence type="ECO:0000313" key="7">
    <source>
        <dbReference type="Ensembl" id="ENSDCDP00010023729.1"/>
    </source>
</evidence>
<gene>
    <name evidence="7" type="primary">LOC114796768</name>
</gene>
<comment type="subcellular location">
    <subcellularLocation>
        <location evidence="1">Membrane</location>
        <topology evidence="1">Multi-pass membrane protein</topology>
    </subcellularLocation>
</comment>
<accession>A0AAY4BS18</accession>
<comment type="similarity">
    <text evidence="5">Belongs to the TMEM179 family.</text>
</comment>
<dbReference type="RefSeq" id="XP_028847090.1">
    <property type="nucleotide sequence ID" value="XM_028991257.1"/>
</dbReference>
<evidence type="ECO:0000256" key="6">
    <source>
        <dbReference type="SAM" id="Phobius"/>
    </source>
</evidence>
<dbReference type="GeneID" id="114796768"/>
<dbReference type="InterPro" id="IPR029776">
    <property type="entry name" value="TMEM179B"/>
</dbReference>
<dbReference type="Ensembl" id="ENSDCDT00010029194.1">
    <property type="protein sequence ID" value="ENSDCDP00010023729.1"/>
    <property type="gene ID" value="ENSDCDG00010014912.1"/>
</dbReference>